<dbReference type="EMBL" id="MUKB01000121">
    <property type="protein sequence ID" value="OPX17461.1"/>
    <property type="molecule type" value="Genomic_DNA"/>
</dbReference>
<organism evidence="1 2">
    <name type="scientific">candidate division WOR-3 bacterium 4484_100</name>
    <dbReference type="NCBI Taxonomy" id="1936077"/>
    <lineage>
        <taxon>Bacteria</taxon>
        <taxon>Bacteria division WOR-3</taxon>
    </lineage>
</organism>
<accession>A0A1V4QEN5</accession>
<name>A0A1V4QEN5_UNCW3</name>
<evidence type="ECO:0000313" key="1">
    <source>
        <dbReference type="EMBL" id="OPX17461.1"/>
    </source>
</evidence>
<reference evidence="2" key="1">
    <citation type="submission" date="2017-01" db="EMBL/GenBank/DDBJ databases">
        <title>Novel pathways for hydrocarbon cycling and metabolic interdependencies in hydrothermal sediment communities.</title>
        <authorList>
            <person name="Dombrowski N."/>
            <person name="Seitz K."/>
            <person name="Teske A."/>
            <person name="Baker B."/>
        </authorList>
    </citation>
    <scope>NUCLEOTIDE SEQUENCE [LARGE SCALE GENOMIC DNA]</scope>
</reference>
<dbReference type="AlphaFoldDB" id="A0A1V4QEN5"/>
<sequence length="264" mass="31327">MNNQLIKLLQVYNRLKQEPLKNAYPLDKKLTEINKIKDKIEDPGLKGSLNRFINTEKENLEKIKEEFRFRFGQELKTLLEKDGVALRGQYPIMRIGLFTLKLDFEFGSATLFFGPEIEKIRARIPLQTTTIYETIKKVDEELRKSCTNLGELYQKLYEAYKRTILLKKRPFGDRALLTEVLTQFVFLNQPKKFFIEPKRENYNEFSRMKLGYLIYQLKRGGYTRQGMRLYVATFDATLNKLQFLWIPENEQGEGTHYAYISFEK</sequence>
<comment type="caution">
    <text evidence="1">The sequence shown here is derived from an EMBL/GenBank/DDBJ whole genome shotgun (WGS) entry which is preliminary data.</text>
</comment>
<protein>
    <submittedName>
        <fullName evidence="1">Uncharacterized protein</fullName>
    </submittedName>
</protein>
<dbReference type="Proteomes" id="UP000191663">
    <property type="component" value="Unassembled WGS sequence"/>
</dbReference>
<evidence type="ECO:0000313" key="2">
    <source>
        <dbReference type="Proteomes" id="UP000191663"/>
    </source>
</evidence>
<proteinExistence type="predicted"/>
<gene>
    <name evidence="1" type="ORF">BXT86_06370</name>
</gene>